<evidence type="ECO:0000256" key="6">
    <source>
        <dbReference type="HAMAP-Rule" id="MF_01877"/>
    </source>
</evidence>
<protein>
    <recommendedName>
        <fullName evidence="6">Ribosomal RNA small subunit methyltransferase I</fullName>
        <ecNumber evidence="6">2.1.1.198</ecNumber>
    </recommendedName>
    <alternativeName>
        <fullName evidence="6">16S rRNA 2'-O-ribose C1402 methyltransferase</fullName>
    </alternativeName>
    <alternativeName>
        <fullName evidence="6">rRNA (cytidine-2'-O-)-methyltransferase RsmI</fullName>
    </alternativeName>
</protein>
<dbReference type="PANTHER" id="PTHR46111">
    <property type="entry name" value="RIBOSOMAL RNA SMALL SUBUNIT METHYLTRANSFERASE I"/>
    <property type="match status" value="1"/>
</dbReference>
<dbReference type="CDD" id="cd11648">
    <property type="entry name" value="RsmI"/>
    <property type="match status" value="1"/>
</dbReference>
<comment type="subcellular location">
    <subcellularLocation>
        <location evidence="6">Cytoplasm</location>
    </subcellularLocation>
</comment>
<evidence type="ECO:0000256" key="3">
    <source>
        <dbReference type="ARBA" id="ARBA00022603"/>
    </source>
</evidence>
<keyword evidence="1 6" id="KW-0963">Cytoplasm</keyword>
<evidence type="ECO:0000259" key="7">
    <source>
        <dbReference type="Pfam" id="PF00590"/>
    </source>
</evidence>
<dbReference type="PATRIC" id="fig|520762.4.peg.2846"/>
<comment type="similarity">
    <text evidence="6">Belongs to the methyltransferase superfamily. RsmI family.</text>
</comment>
<evidence type="ECO:0000313" key="8">
    <source>
        <dbReference type="EMBL" id="KXG74157.1"/>
    </source>
</evidence>
<comment type="catalytic activity">
    <reaction evidence="6">
        <text>cytidine(1402) in 16S rRNA + S-adenosyl-L-methionine = 2'-O-methylcytidine(1402) in 16S rRNA + S-adenosyl-L-homocysteine + H(+)</text>
        <dbReference type="Rhea" id="RHEA:42924"/>
        <dbReference type="Rhea" id="RHEA-COMP:10285"/>
        <dbReference type="Rhea" id="RHEA-COMP:10286"/>
        <dbReference type="ChEBI" id="CHEBI:15378"/>
        <dbReference type="ChEBI" id="CHEBI:57856"/>
        <dbReference type="ChEBI" id="CHEBI:59789"/>
        <dbReference type="ChEBI" id="CHEBI:74495"/>
        <dbReference type="ChEBI" id="CHEBI:82748"/>
        <dbReference type="EC" id="2.1.1.198"/>
    </reaction>
</comment>
<proteinExistence type="inferred from homology"/>
<comment type="function">
    <text evidence="6">Catalyzes the 2'-O-methylation of the ribose of cytidine 1402 (C1402) in 16S rRNA.</text>
</comment>
<dbReference type="InterPro" id="IPR008189">
    <property type="entry name" value="rRNA_ssu_MeTfrase_I"/>
</dbReference>
<keyword evidence="3 6" id="KW-0489">Methyltransferase</keyword>
<name>A0A140L0T2_9FIRM</name>
<organism evidence="8 9">
    <name type="scientific">Thermotalea metallivorans</name>
    <dbReference type="NCBI Taxonomy" id="520762"/>
    <lineage>
        <taxon>Bacteria</taxon>
        <taxon>Bacillati</taxon>
        <taxon>Bacillota</taxon>
        <taxon>Clostridia</taxon>
        <taxon>Peptostreptococcales</taxon>
        <taxon>Thermotaleaceae</taxon>
        <taxon>Thermotalea</taxon>
    </lineage>
</organism>
<reference evidence="8 9" key="1">
    <citation type="submission" date="2015-12" db="EMBL/GenBank/DDBJ databases">
        <title>Draft genome sequence of the thermoanaerobe Thermotalea metallivorans, an isolate from the runoff channel of the Great Artesian Basin, Australia.</title>
        <authorList>
            <person name="Patel B.K."/>
        </authorList>
    </citation>
    <scope>NUCLEOTIDE SEQUENCE [LARGE SCALE GENOMIC DNA]</scope>
    <source>
        <strain evidence="8 9">B2-1</strain>
    </source>
</reference>
<evidence type="ECO:0000313" key="9">
    <source>
        <dbReference type="Proteomes" id="UP000070456"/>
    </source>
</evidence>
<dbReference type="Gene3D" id="3.30.950.10">
    <property type="entry name" value="Methyltransferase, Cobalt-precorrin-4 Transmethylase, Domain 2"/>
    <property type="match status" value="1"/>
</dbReference>
<dbReference type="Gene3D" id="3.40.1010.10">
    <property type="entry name" value="Cobalt-precorrin-4 Transmethylase, Domain 1"/>
    <property type="match status" value="1"/>
</dbReference>
<keyword evidence="9" id="KW-1185">Reference proteome</keyword>
<keyword evidence="2 6" id="KW-0698">rRNA processing</keyword>
<dbReference type="SUPFAM" id="SSF53790">
    <property type="entry name" value="Tetrapyrrole methylase"/>
    <property type="match status" value="1"/>
</dbReference>
<dbReference type="STRING" id="520762.AN619_25760"/>
<dbReference type="PANTHER" id="PTHR46111:SF1">
    <property type="entry name" value="RIBOSOMAL RNA SMALL SUBUNIT METHYLTRANSFERASE I"/>
    <property type="match status" value="1"/>
</dbReference>
<dbReference type="NCBIfam" id="TIGR00096">
    <property type="entry name" value="16S rRNA (cytidine(1402)-2'-O)-methyltransferase"/>
    <property type="match status" value="1"/>
</dbReference>
<dbReference type="PIRSF" id="PIRSF005917">
    <property type="entry name" value="MTase_YraL"/>
    <property type="match status" value="1"/>
</dbReference>
<dbReference type="FunFam" id="3.30.950.10:FF:000002">
    <property type="entry name" value="Ribosomal RNA small subunit methyltransferase I"/>
    <property type="match status" value="1"/>
</dbReference>
<evidence type="ECO:0000256" key="2">
    <source>
        <dbReference type="ARBA" id="ARBA00022552"/>
    </source>
</evidence>
<dbReference type="EC" id="2.1.1.198" evidence="6"/>
<dbReference type="GO" id="GO:0005737">
    <property type="term" value="C:cytoplasm"/>
    <property type="evidence" value="ECO:0007669"/>
    <property type="project" value="UniProtKB-SubCell"/>
</dbReference>
<dbReference type="AlphaFoldDB" id="A0A140L0T2"/>
<accession>A0A140L0T2</accession>
<evidence type="ECO:0000256" key="5">
    <source>
        <dbReference type="ARBA" id="ARBA00022691"/>
    </source>
</evidence>
<dbReference type="Pfam" id="PF00590">
    <property type="entry name" value="TP_methylase"/>
    <property type="match status" value="1"/>
</dbReference>
<dbReference type="Proteomes" id="UP000070456">
    <property type="component" value="Unassembled WGS sequence"/>
</dbReference>
<dbReference type="EMBL" id="LOEE01000062">
    <property type="protein sequence ID" value="KXG74157.1"/>
    <property type="molecule type" value="Genomic_DNA"/>
</dbReference>
<evidence type="ECO:0000256" key="1">
    <source>
        <dbReference type="ARBA" id="ARBA00022490"/>
    </source>
</evidence>
<dbReference type="InterPro" id="IPR014777">
    <property type="entry name" value="4pyrrole_Mease_sub1"/>
</dbReference>
<dbReference type="InterPro" id="IPR014776">
    <property type="entry name" value="4pyrrole_Mease_sub2"/>
</dbReference>
<dbReference type="HAMAP" id="MF_01877">
    <property type="entry name" value="16SrRNA_methyltr_I"/>
    <property type="match status" value="1"/>
</dbReference>
<evidence type="ECO:0000256" key="4">
    <source>
        <dbReference type="ARBA" id="ARBA00022679"/>
    </source>
</evidence>
<dbReference type="FunFam" id="3.40.1010.10:FF:000002">
    <property type="entry name" value="Ribosomal RNA small subunit methyltransferase I"/>
    <property type="match status" value="1"/>
</dbReference>
<gene>
    <name evidence="6 8" type="primary">rsmI</name>
    <name evidence="8" type="ORF">AN619_25760</name>
</gene>
<feature type="domain" description="Tetrapyrrole methylase" evidence="7">
    <location>
        <begin position="8"/>
        <end position="207"/>
    </location>
</feature>
<keyword evidence="4 6" id="KW-0808">Transferase</keyword>
<dbReference type="InterPro" id="IPR035996">
    <property type="entry name" value="4pyrrol_Methylase_sf"/>
</dbReference>
<dbReference type="OrthoDB" id="9809084at2"/>
<keyword evidence="5 6" id="KW-0949">S-adenosyl-L-methionine</keyword>
<dbReference type="PROSITE" id="PS01296">
    <property type="entry name" value="RSMI"/>
    <property type="match status" value="1"/>
</dbReference>
<dbReference type="InterPro" id="IPR018063">
    <property type="entry name" value="SAM_MeTrfase_RsmI_CS"/>
</dbReference>
<dbReference type="GO" id="GO:0070677">
    <property type="term" value="F:rRNA (cytosine-2'-O-)-methyltransferase activity"/>
    <property type="evidence" value="ECO:0007669"/>
    <property type="project" value="UniProtKB-UniRule"/>
</dbReference>
<dbReference type="InterPro" id="IPR000878">
    <property type="entry name" value="4pyrrol_Mease"/>
</dbReference>
<comment type="caution">
    <text evidence="8">The sequence shown here is derived from an EMBL/GenBank/DDBJ whole genome shotgun (WGS) entry which is preliminary data.</text>
</comment>
<sequence>MMKENKGKLYICPTPIGNLEDITLRVLRILKAVDLIAAEDTRHSIKLLNHYGIQKPLTSYHEHNKDVKGTLLLEKLKAGEEIALVSDAGMPGISDPGADLIKLCIENDIPFEVLPGATAFTTALVASGLPTMPFSFEGFLDREKKNRKRRLETLQKDDRTIIFYEAPHRLVASLKDMHAVFGNRKAVAAKELTKLHEEFIRGTLEDLIAYFEDKTPKGEFVIVVEGVSPESLKKSEEEKWKEFSIQDHLLMYIREGMDKKEAVKRVAKERKVGKREVYEVSIHL</sequence>